<evidence type="ECO:0000313" key="4">
    <source>
        <dbReference type="Proteomes" id="UP001059597"/>
    </source>
</evidence>
<keyword evidence="4" id="KW-1185">Reference proteome</keyword>
<dbReference type="SUPFAM" id="SSF51735">
    <property type="entry name" value="NAD(P)-binding Rossmann-fold domains"/>
    <property type="match status" value="1"/>
</dbReference>
<name>A0ABM7ZV33_STRNI</name>
<evidence type="ECO:0000256" key="1">
    <source>
        <dbReference type="SAM" id="MobiDB-lite"/>
    </source>
</evidence>
<accession>A0ABM7ZV33</accession>
<dbReference type="InterPro" id="IPR036291">
    <property type="entry name" value="NAD(P)-bd_dom_sf"/>
</dbReference>
<organism evidence="3 4">
    <name type="scientific">Streptomyces nigrescens</name>
    <dbReference type="NCBI Taxonomy" id="1920"/>
    <lineage>
        <taxon>Bacteria</taxon>
        <taxon>Bacillati</taxon>
        <taxon>Actinomycetota</taxon>
        <taxon>Actinomycetes</taxon>
        <taxon>Kitasatosporales</taxon>
        <taxon>Streptomycetaceae</taxon>
        <taxon>Streptomyces</taxon>
    </lineage>
</organism>
<dbReference type="PANTHER" id="PTHR47129">
    <property type="entry name" value="QUINONE OXIDOREDUCTASE 2"/>
    <property type="match status" value="1"/>
</dbReference>
<feature type="compositionally biased region" description="Low complexity" evidence="1">
    <location>
        <begin position="179"/>
        <end position="208"/>
    </location>
</feature>
<protein>
    <recommendedName>
        <fullName evidence="2">NAD(P)-binding domain-containing protein</fullName>
    </recommendedName>
</protein>
<feature type="compositionally biased region" description="Low complexity" evidence="1">
    <location>
        <begin position="217"/>
        <end position="234"/>
    </location>
</feature>
<dbReference type="Pfam" id="PF13460">
    <property type="entry name" value="NAD_binding_10"/>
    <property type="match status" value="1"/>
</dbReference>
<feature type="domain" description="NAD(P)-binding" evidence="2">
    <location>
        <begin position="6"/>
        <end position="157"/>
    </location>
</feature>
<gene>
    <name evidence="3" type="ORF">HEK616_36690</name>
</gene>
<dbReference type="InterPro" id="IPR052718">
    <property type="entry name" value="NmrA-type_oxidoreductase"/>
</dbReference>
<sequence length="262" mass="26951">MLIVTGATGQLGRLVVEHLLELVPADQVAAVVRDPGKAADLAARGIQLRTADYDKPHSLAGAFGAGDRVLLISGNDTARRVPQHLAVIEAAKAAGVAQLAYTSILGGGAGRTVFAAHHTTEQAIQDSGLPYTFLRNGWYTEIYTAQLPTMLEHGVLLGAAAPDSRIASATRADYAAAAPRSYAAKATTTRSTSSAATTPGASPSTPSRHPGNPADPSPTSNSPPTTTTKSSSTTACPRISPMPSSTPTTWSAEVNSPSQQET</sequence>
<dbReference type="Proteomes" id="UP001059597">
    <property type="component" value="Chromosome"/>
</dbReference>
<dbReference type="InterPro" id="IPR016040">
    <property type="entry name" value="NAD(P)-bd_dom"/>
</dbReference>
<feature type="region of interest" description="Disordered" evidence="1">
    <location>
        <begin position="179"/>
        <end position="262"/>
    </location>
</feature>
<evidence type="ECO:0000313" key="3">
    <source>
        <dbReference type="EMBL" id="BDM70182.1"/>
    </source>
</evidence>
<proteinExistence type="predicted"/>
<reference evidence="3" key="1">
    <citation type="submission" date="2022-06" db="EMBL/GenBank/DDBJ databases">
        <title>Complete genome sequence of Streptomyces nigrescens HEK616.</title>
        <authorList>
            <person name="Asamizu S."/>
            <person name="Onaka H."/>
        </authorList>
    </citation>
    <scope>NUCLEOTIDE SEQUENCE</scope>
    <source>
        <strain evidence="3">HEK616</strain>
    </source>
</reference>
<dbReference type="Gene3D" id="3.40.50.720">
    <property type="entry name" value="NAD(P)-binding Rossmann-like Domain"/>
    <property type="match status" value="1"/>
</dbReference>
<dbReference type="EMBL" id="AP026073">
    <property type="protein sequence ID" value="BDM70182.1"/>
    <property type="molecule type" value="Genomic_DNA"/>
</dbReference>
<feature type="compositionally biased region" description="Polar residues" evidence="1">
    <location>
        <begin position="250"/>
        <end position="262"/>
    </location>
</feature>
<evidence type="ECO:0000259" key="2">
    <source>
        <dbReference type="Pfam" id="PF13460"/>
    </source>
</evidence>
<dbReference type="PANTHER" id="PTHR47129:SF1">
    <property type="entry name" value="NMRA-LIKE DOMAIN-CONTAINING PROTEIN"/>
    <property type="match status" value="1"/>
</dbReference>